<dbReference type="Gene3D" id="1.10.760.10">
    <property type="entry name" value="Cytochrome c-like domain"/>
    <property type="match status" value="1"/>
</dbReference>
<keyword evidence="8" id="KW-1185">Reference proteome</keyword>
<feature type="domain" description="Cytochrome c" evidence="6">
    <location>
        <begin position="34"/>
        <end position="104"/>
    </location>
</feature>
<proteinExistence type="predicted"/>
<evidence type="ECO:0000313" key="8">
    <source>
        <dbReference type="Proteomes" id="UP001162030"/>
    </source>
</evidence>
<evidence type="ECO:0000256" key="3">
    <source>
        <dbReference type="ARBA" id="ARBA00023004"/>
    </source>
</evidence>
<feature type="signal peptide" evidence="5">
    <location>
        <begin position="1"/>
        <end position="30"/>
    </location>
</feature>
<dbReference type="InterPro" id="IPR036909">
    <property type="entry name" value="Cyt_c-like_dom_sf"/>
</dbReference>
<keyword evidence="5" id="KW-0732">Signal</keyword>
<keyword evidence="2 4" id="KW-0479">Metal-binding</keyword>
<evidence type="ECO:0000256" key="1">
    <source>
        <dbReference type="ARBA" id="ARBA00022617"/>
    </source>
</evidence>
<evidence type="ECO:0000313" key="7">
    <source>
        <dbReference type="EMBL" id="CAI8851055.1"/>
    </source>
</evidence>
<feature type="chain" id="PRO_5045118377" evidence="5">
    <location>
        <begin position="31"/>
        <end position="110"/>
    </location>
</feature>
<accession>A0ABM9I2L0</accession>
<evidence type="ECO:0000256" key="4">
    <source>
        <dbReference type="PROSITE-ProRule" id="PRU00433"/>
    </source>
</evidence>
<gene>
    <name evidence="7" type="primary">pchC</name>
    <name evidence="7" type="ORF">MSZNOR_2509</name>
</gene>
<keyword evidence="3 4" id="KW-0408">Iron</keyword>
<dbReference type="Pfam" id="PF13442">
    <property type="entry name" value="Cytochrome_CBB3"/>
    <property type="match status" value="1"/>
</dbReference>
<evidence type="ECO:0000259" key="6">
    <source>
        <dbReference type="PROSITE" id="PS51007"/>
    </source>
</evidence>
<dbReference type="EMBL" id="OX458333">
    <property type="protein sequence ID" value="CAI8851055.1"/>
    <property type="molecule type" value="Genomic_DNA"/>
</dbReference>
<sequence>MFSSMTSSAVKGIAVAVGLPLALLSAPVFAGEGGNWKDGAEVYAKICAYCHDAGVGPVIKGRQLPPEYISLVVRQGLRAMPAFRSSFIDDKALQALGEYISKSPAPTVKP</sequence>
<evidence type="ECO:0000256" key="2">
    <source>
        <dbReference type="ARBA" id="ARBA00022723"/>
    </source>
</evidence>
<keyword evidence="1 4" id="KW-0349">Heme</keyword>
<protein>
    <submittedName>
        <fullName evidence="7">4-cresol dehydrogenase [hydroxylating] cytochrome c subunit</fullName>
    </submittedName>
</protein>
<evidence type="ECO:0000256" key="5">
    <source>
        <dbReference type="SAM" id="SignalP"/>
    </source>
</evidence>
<dbReference type="SUPFAM" id="SSF46626">
    <property type="entry name" value="Cytochrome c"/>
    <property type="match status" value="1"/>
</dbReference>
<name>A0ABM9I2L0_9GAMM</name>
<dbReference type="PROSITE" id="PS51007">
    <property type="entry name" value="CYTC"/>
    <property type="match status" value="1"/>
</dbReference>
<dbReference type="InterPro" id="IPR009056">
    <property type="entry name" value="Cyt_c-like_dom"/>
</dbReference>
<organism evidence="7 8">
    <name type="scientific">Methylocaldum szegediense</name>
    <dbReference type="NCBI Taxonomy" id="73780"/>
    <lineage>
        <taxon>Bacteria</taxon>
        <taxon>Pseudomonadati</taxon>
        <taxon>Pseudomonadota</taxon>
        <taxon>Gammaproteobacteria</taxon>
        <taxon>Methylococcales</taxon>
        <taxon>Methylococcaceae</taxon>
        <taxon>Methylocaldum</taxon>
    </lineage>
</organism>
<reference evidence="7 8" key="1">
    <citation type="submission" date="2023-03" db="EMBL/GenBank/DDBJ databases">
        <authorList>
            <person name="Pearce D."/>
        </authorList>
    </citation>
    <scope>NUCLEOTIDE SEQUENCE [LARGE SCALE GENOMIC DNA]</scope>
    <source>
        <strain evidence="7">Msz</strain>
    </source>
</reference>
<dbReference type="Proteomes" id="UP001162030">
    <property type="component" value="Chromosome"/>
</dbReference>